<feature type="binding site" evidence="7">
    <location>
        <position position="57"/>
    </location>
    <ligand>
        <name>Zn(2+)</name>
        <dbReference type="ChEBI" id="CHEBI:29105"/>
        <label>1</label>
    </ligand>
</feature>
<evidence type="ECO:0000256" key="5">
    <source>
        <dbReference type="ARBA" id="ARBA00022801"/>
    </source>
</evidence>
<dbReference type="EMBL" id="LHPH01000009">
    <property type="protein sequence ID" value="KPH63277.1"/>
    <property type="molecule type" value="Genomic_DNA"/>
</dbReference>
<dbReference type="PATRIC" id="fig|187330.3.peg.4124"/>
<dbReference type="AlphaFoldDB" id="A0A0N1MUE3"/>
<dbReference type="SUPFAM" id="SSF56281">
    <property type="entry name" value="Metallo-hydrolase/oxidoreductase"/>
    <property type="match status" value="1"/>
</dbReference>
<dbReference type="InterPro" id="IPR032282">
    <property type="entry name" value="HAGH_C"/>
</dbReference>
<dbReference type="InterPro" id="IPR050110">
    <property type="entry name" value="Glyoxalase_II_hydrolase"/>
</dbReference>
<dbReference type="OrthoDB" id="9802248at2"/>
<dbReference type="Pfam" id="PF16123">
    <property type="entry name" value="HAGH_C"/>
    <property type="match status" value="1"/>
</dbReference>
<feature type="binding site" evidence="7">
    <location>
        <position position="129"/>
    </location>
    <ligand>
        <name>Zn(2+)</name>
        <dbReference type="ChEBI" id="CHEBI:29105"/>
        <label>1</label>
    </ligand>
</feature>
<dbReference type="RefSeq" id="WP_054454208.1">
    <property type="nucleotide sequence ID" value="NZ_LHPH01000009.1"/>
</dbReference>
<evidence type="ECO:0000256" key="4">
    <source>
        <dbReference type="ARBA" id="ARBA00022723"/>
    </source>
</evidence>
<dbReference type="InterPro" id="IPR035680">
    <property type="entry name" value="Clx_II_MBL"/>
</dbReference>
<evidence type="ECO:0000313" key="9">
    <source>
        <dbReference type="EMBL" id="KPH63277.1"/>
    </source>
</evidence>
<dbReference type="InterPro" id="IPR001279">
    <property type="entry name" value="Metallo-B-lactamas"/>
</dbReference>
<feature type="binding site" evidence="7">
    <location>
        <position position="60"/>
    </location>
    <ligand>
        <name>Zn(2+)</name>
        <dbReference type="ChEBI" id="CHEBI:29105"/>
        <label>2</label>
    </ligand>
</feature>
<dbReference type="PIRSF" id="PIRSF005457">
    <property type="entry name" value="Glx"/>
    <property type="match status" value="1"/>
</dbReference>
<comment type="cofactor">
    <cofactor evidence="7">
        <name>Zn(2+)</name>
        <dbReference type="ChEBI" id="CHEBI:29105"/>
    </cofactor>
    <text evidence="7">Binds 2 Zn(2+) ions per subunit.</text>
</comment>
<keyword evidence="4 7" id="KW-0479">Metal-binding</keyword>
<dbReference type="CDD" id="cd07723">
    <property type="entry name" value="hydroxyacylglutathione_hydrolase_MBL-fold"/>
    <property type="match status" value="1"/>
</dbReference>
<dbReference type="STRING" id="187330.AMS58_12855"/>
<feature type="binding site" evidence="7">
    <location>
        <position position="55"/>
    </location>
    <ligand>
        <name>Zn(2+)</name>
        <dbReference type="ChEBI" id="CHEBI:29105"/>
        <label>1</label>
    </ligand>
</feature>
<dbReference type="GO" id="GO:0004416">
    <property type="term" value="F:hydroxyacylglutathione hydrolase activity"/>
    <property type="evidence" value="ECO:0007669"/>
    <property type="project" value="UniProtKB-UniRule"/>
</dbReference>
<dbReference type="EC" id="3.1.2.6" evidence="7"/>
<dbReference type="NCBIfam" id="TIGR03413">
    <property type="entry name" value="GSH_gloB"/>
    <property type="match status" value="1"/>
</dbReference>
<sequence>MVQVKAIKAFSDNYIWCLSRAECDQVWVVDPGQAEPVLAHLAKHGLTLAGILITHHHYDHTDGIATLCEEFNYIDVYGPHNSPFKGITKPLKDNDSLTVLGTQFTIMTTPGHTLDHICYTHPTLAFTGDTLFSGGCGRLFEGTAQQMYHSFDKLKTLPDDCKIYCTHEYTQANLAFALAVEPNNPDLIYYNDWVRAKRQKNEITLPSTLKQERKINPFMRSDLSSITEYLPKKFCVMATQLKQNNEPWQRFASLRAWKDHF</sequence>
<feature type="binding site" evidence="7">
    <location>
        <position position="129"/>
    </location>
    <ligand>
        <name>Zn(2+)</name>
        <dbReference type="ChEBI" id="CHEBI:29105"/>
        <label>2</label>
    </ligand>
</feature>
<dbReference type="GO" id="GO:0019243">
    <property type="term" value="P:methylglyoxal catabolic process to D-lactate via S-lactoyl-glutathione"/>
    <property type="evidence" value="ECO:0007669"/>
    <property type="project" value="UniProtKB-UniRule"/>
</dbReference>
<feature type="domain" description="Metallo-beta-lactamase" evidence="8">
    <location>
        <begin position="12"/>
        <end position="167"/>
    </location>
</feature>
<gene>
    <name evidence="7" type="primary">gloB</name>
    <name evidence="9" type="ORF">ADS77_10080</name>
</gene>
<evidence type="ECO:0000256" key="2">
    <source>
        <dbReference type="ARBA" id="ARBA00004963"/>
    </source>
</evidence>
<evidence type="ECO:0000256" key="7">
    <source>
        <dbReference type="HAMAP-Rule" id="MF_01374"/>
    </source>
</evidence>
<dbReference type="Pfam" id="PF00753">
    <property type="entry name" value="Lactamase_B"/>
    <property type="match status" value="1"/>
</dbReference>
<comment type="subunit">
    <text evidence="7">Monomer.</text>
</comment>
<organism evidence="9 10">
    <name type="scientific">Pseudoalteromonas porphyrae</name>
    <dbReference type="NCBI Taxonomy" id="187330"/>
    <lineage>
        <taxon>Bacteria</taxon>
        <taxon>Pseudomonadati</taxon>
        <taxon>Pseudomonadota</taxon>
        <taxon>Gammaproteobacteria</taxon>
        <taxon>Alteromonadales</taxon>
        <taxon>Pseudoalteromonadaceae</taxon>
        <taxon>Pseudoalteromonas</taxon>
    </lineage>
</organism>
<feature type="binding site" evidence="7">
    <location>
        <position position="59"/>
    </location>
    <ligand>
        <name>Zn(2+)</name>
        <dbReference type="ChEBI" id="CHEBI:29105"/>
        <label>2</label>
    </ligand>
</feature>
<keyword evidence="6 7" id="KW-0862">Zinc</keyword>
<keyword evidence="5 7" id="KW-0378">Hydrolase</keyword>
<proteinExistence type="inferred from homology"/>
<keyword evidence="10" id="KW-1185">Reference proteome</keyword>
<comment type="caution">
    <text evidence="9">The sequence shown here is derived from an EMBL/GenBank/DDBJ whole genome shotgun (WGS) entry which is preliminary data.</text>
</comment>
<comment type="catalytic activity">
    <reaction evidence="1 7">
        <text>an S-(2-hydroxyacyl)glutathione + H2O = a 2-hydroxy carboxylate + glutathione + H(+)</text>
        <dbReference type="Rhea" id="RHEA:21864"/>
        <dbReference type="ChEBI" id="CHEBI:15377"/>
        <dbReference type="ChEBI" id="CHEBI:15378"/>
        <dbReference type="ChEBI" id="CHEBI:57925"/>
        <dbReference type="ChEBI" id="CHEBI:58896"/>
        <dbReference type="ChEBI" id="CHEBI:71261"/>
        <dbReference type="EC" id="3.1.2.6"/>
    </reaction>
</comment>
<dbReference type="GO" id="GO:0046872">
    <property type="term" value="F:metal ion binding"/>
    <property type="evidence" value="ECO:0007669"/>
    <property type="project" value="UniProtKB-KW"/>
</dbReference>
<evidence type="ECO:0000256" key="1">
    <source>
        <dbReference type="ARBA" id="ARBA00001623"/>
    </source>
</evidence>
<dbReference type="InterPro" id="IPR017782">
    <property type="entry name" value="Hydroxyacylglutathione_Hdrlase"/>
</dbReference>
<comment type="pathway">
    <text evidence="2 7">Secondary metabolite metabolism; methylglyoxal degradation; (R)-lactate from methylglyoxal: step 2/2.</text>
</comment>
<dbReference type="PANTHER" id="PTHR43705:SF1">
    <property type="entry name" value="HYDROXYACYLGLUTATHIONE HYDROLASE GLOB"/>
    <property type="match status" value="1"/>
</dbReference>
<feature type="binding site" evidence="7">
    <location>
        <position position="167"/>
    </location>
    <ligand>
        <name>Zn(2+)</name>
        <dbReference type="ChEBI" id="CHEBI:29105"/>
        <label>2</label>
    </ligand>
</feature>
<evidence type="ECO:0000256" key="6">
    <source>
        <dbReference type="ARBA" id="ARBA00022833"/>
    </source>
</evidence>
<comment type="function">
    <text evidence="7">Thiolesterase that catalyzes the hydrolysis of S-D-lactoyl-glutathione to form glutathione and D-lactic acid.</text>
</comment>
<protein>
    <recommendedName>
        <fullName evidence="7">Hydroxyacylglutathione hydrolase</fullName>
        <ecNumber evidence="7">3.1.2.6</ecNumber>
    </recommendedName>
    <alternativeName>
        <fullName evidence="7">Glyoxalase II</fullName>
        <shortName evidence="7">Glx II</shortName>
    </alternativeName>
</protein>
<dbReference type="UniPathway" id="UPA00619">
    <property type="reaction ID" value="UER00676"/>
</dbReference>
<comment type="similarity">
    <text evidence="3 7">Belongs to the metallo-beta-lactamase superfamily. Glyoxalase II family.</text>
</comment>
<dbReference type="HAMAP" id="MF_01374">
    <property type="entry name" value="Glyoxalase_2"/>
    <property type="match status" value="1"/>
</dbReference>
<name>A0A0N1MUE3_9GAMM</name>
<dbReference type="Gene3D" id="3.60.15.10">
    <property type="entry name" value="Ribonuclease Z/Hydroxyacylglutathione hydrolase-like"/>
    <property type="match status" value="1"/>
</dbReference>
<accession>A0A0N1MUE3</accession>
<dbReference type="Proteomes" id="UP000037848">
    <property type="component" value="Unassembled WGS sequence"/>
</dbReference>
<dbReference type="PANTHER" id="PTHR43705">
    <property type="entry name" value="HYDROXYACYLGLUTATHIONE HYDROLASE"/>
    <property type="match status" value="1"/>
</dbReference>
<feature type="binding site" evidence="7">
    <location>
        <position position="112"/>
    </location>
    <ligand>
        <name>Zn(2+)</name>
        <dbReference type="ChEBI" id="CHEBI:29105"/>
        <label>1</label>
    </ligand>
</feature>
<evidence type="ECO:0000256" key="3">
    <source>
        <dbReference type="ARBA" id="ARBA00006759"/>
    </source>
</evidence>
<evidence type="ECO:0000313" key="10">
    <source>
        <dbReference type="Proteomes" id="UP000037848"/>
    </source>
</evidence>
<dbReference type="InterPro" id="IPR036866">
    <property type="entry name" value="RibonucZ/Hydroxyglut_hydro"/>
</dbReference>
<evidence type="ECO:0000259" key="8">
    <source>
        <dbReference type="SMART" id="SM00849"/>
    </source>
</evidence>
<dbReference type="SMART" id="SM00849">
    <property type="entry name" value="Lactamase_B"/>
    <property type="match status" value="1"/>
</dbReference>
<reference evidence="9 10" key="1">
    <citation type="submission" date="2015-08" db="EMBL/GenBank/DDBJ databases">
        <title>Draft Genome Sequence of Pseudoalteromonas porphyrae UCD-SED14.</title>
        <authorList>
            <person name="Coil D.A."/>
            <person name="Jospin G."/>
            <person name="Lee R.D."/>
            <person name="Eisen J.A."/>
        </authorList>
    </citation>
    <scope>NUCLEOTIDE SEQUENCE [LARGE SCALE GENOMIC DNA]</scope>
    <source>
        <strain evidence="9 10">UCD-SED14</strain>
    </source>
</reference>